<dbReference type="AlphaFoldDB" id="A0A1A9WW20"/>
<proteinExistence type="predicted"/>
<reference evidence="3" key="1">
    <citation type="submission" date="2014-03" db="EMBL/GenBank/DDBJ databases">
        <authorList>
            <person name="Aksoy S."/>
            <person name="Warren W."/>
            <person name="Wilson R.K."/>
        </authorList>
    </citation>
    <scope>NUCLEOTIDE SEQUENCE [LARGE SCALE GENOMIC DNA]</scope>
    <source>
        <strain evidence="3">IAEA</strain>
    </source>
</reference>
<dbReference type="VEuPathDB" id="VectorBase:GBRI034577"/>
<keyword evidence="3" id="KW-1185">Reference proteome</keyword>
<dbReference type="Proteomes" id="UP000091820">
    <property type="component" value="Unassembled WGS sequence"/>
</dbReference>
<accession>A0A1A9WW20</accession>
<feature type="transmembrane region" description="Helical" evidence="1">
    <location>
        <begin position="52"/>
        <end position="69"/>
    </location>
</feature>
<dbReference type="EnsemblMetazoa" id="GBRI034577-RA">
    <property type="protein sequence ID" value="GBRI034577-PA"/>
    <property type="gene ID" value="GBRI034577"/>
</dbReference>
<organism evidence="2 3">
    <name type="scientific">Glossina brevipalpis</name>
    <dbReference type="NCBI Taxonomy" id="37001"/>
    <lineage>
        <taxon>Eukaryota</taxon>
        <taxon>Metazoa</taxon>
        <taxon>Ecdysozoa</taxon>
        <taxon>Arthropoda</taxon>
        <taxon>Hexapoda</taxon>
        <taxon>Insecta</taxon>
        <taxon>Pterygota</taxon>
        <taxon>Neoptera</taxon>
        <taxon>Endopterygota</taxon>
        <taxon>Diptera</taxon>
        <taxon>Brachycera</taxon>
        <taxon>Muscomorpha</taxon>
        <taxon>Hippoboscoidea</taxon>
        <taxon>Glossinidae</taxon>
        <taxon>Glossina</taxon>
    </lineage>
</organism>
<protein>
    <submittedName>
        <fullName evidence="2">Uncharacterized protein</fullName>
    </submittedName>
</protein>
<sequence>MDEGNYQWVKQTSTTFDTVFIALLFLSSLANKKQYMYIDGDPIVWYDKRTRNLIIVFGIMPVADIFIVIPRTLSTVNSHFIAYGIKEYFSVTFPSFDIDTSIKCANRTLSISTAIMKLCGDIVLFIRLFDNSFVVDSKSSLKVTSSADETLFCSFHASAAFRIMLPIVAYKYDPTQAFSIRI</sequence>
<keyword evidence="1" id="KW-1133">Transmembrane helix</keyword>
<evidence type="ECO:0000256" key="1">
    <source>
        <dbReference type="SAM" id="Phobius"/>
    </source>
</evidence>
<reference evidence="2" key="2">
    <citation type="submission" date="2020-05" db="UniProtKB">
        <authorList>
            <consortium name="EnsemblMetazoa"/>
        </authorList>
    </citation>
    <scope>IDENTIFICATION</scope>
    <source>
        <strain evidence="2">IAEA</strain>
    </source>
</reference>
<evidence type="ECO:0000313" key="2">
    <source>
        <dbReference type="EnsemblMetazoa" id="GBRI034577-PA"/>
    </source>
</evidence>
<keyword evidence="1" id="KW-0472">Membrane</keyword>
<feature type="transmembrane region" description="Helical" evidence="1">
    <location>
        <begin position="12"/>
        <end position="31"/>
    </location>
</feature>
<name>A0A1A9WW20_9MUSC</name>
<keyword evidence="1" id="KW-0812">Transmembrane</keyword>
<evidence type="ECO:0000313" key="3">
    <source>
        <dbReference type="Proteomes" id="UP000091820"/>
    </source>
</evidence>